<name>A0A2T1DDC0_9CYAN</name>
<dbReference type="Pfam" id="PF14384">
    <property type="entry name" value="BrnA_antitoxin"/>
    <property type="match status" value="1"/>
</dbReference>
<keyword evidence="3" id="KW-1185">Reference proteome</keyword>
<feature type="region of interest" description="Disordered" evidence="1">
    <location>
        <begin position="1"/>
        <end position="20"/>
    </location>
</feature>
<evidence type="ECO:0000313" key="3">
    <source>
        <dbReference type="Proteomes" id="UP000238634"/>
    </source>
</evidence>
<dbReference type="OrthoDB" id="9796641at2"/>
<comment type="caution">
    <text evidence="2">The sequence shown here is derived from an EMBL/GenBank/DDBJ whole genome shotgun (WGS) entry which is preliminary data.</text>
</comment>
<reference evidence="2 3" key="2">
    <citation type="submission" date="2018-03" db="EMBL/GenBank/DDBJ databases">
        <title>The ancient ancestry and fast evolution of plastids.</title>
        <authorList>
            <person name="Moore K.R."/>
            <person name="Magnabosco C."/>
            <person name="Momper L."/>
            <person name="Gold D.A."/>
            <person name="Bosak T."/>
            <person name="Fournier G.P."/>
        </authorList>
    </citation>
    <scope>NUCLEOTIDE SEQUENCE [LARGE SCALE GENOMIC DNA]</scope>
    <source>
        <strain evidence="2 3">ULC007</strain>
    </source>
</reference>
<dbReference type="EMBL" id="PVWG01000017">
    <property type="protein sequence ID" value="PSB18454.1"/>
    <property type="molecule type" value="Genomic_DNA"/>
</dbReference>
<gene>
    <name evidence="2" type="ORF">C7B65_15280</name>
</gene>
<evidence type="ECO:0000256" key="1">
    <source>
        <dbReference type="SAM" id="MobiDB-lite"/>
    </source>
</evidence>
<proteinExistence type="predicted"/>
<organism evidence="2 3">
    <name type="scientific">Phormidesmis priestleyi ULC007</name>
    <dbReference type="NCBI Taxonomy" id="1920490"/>
    <lineage>
        <taxon>Bacteria</taxon>
        <taxon>Bacillati</taxon>
        <taxon>Cyanobacteriota</taxon>
        <taxon>Cyanophyceae</taxon>
        <taxon>Leptolyngbyales</taxon>
        <taxon>Leptolyngbyaceae</taxon>
        <taxon>Phormidesmis</taxon>
    </lineage>
</organism>
<accession>A0A2T1DDC0</accession>
<protein>
    <recommendedName>
        <fullName evidence="4">3-oxoacyl-ACP synthase</fullName>
    </recommendedName>
</protein>
<evidence type="ECO:0000313" key="2">
    <source>
        <dbReference type="EMBL" id="PSB18454.1"/>
    </source>
</evidence>
<dbReference type="AlphaFoldDB" id="A0A2T1DDC0"/>
<sequence>MSNEPISSNSQTDWQRLDAMSDEDIDLSDCPEITPDLFAKATVRRGLPVAKNKAQVTLRIDSDVLEWFKSQGQGYQTQINTLLRSYMEAHRS</sequence>
<dbReference type="RefSeq" id="WP_073072674.1">
    <property type="nucleotide sequence ID" value="NZ_MPPI01000018.1"/>
</dbReference>
<reference evidence="2 3" key="1">
    <citation type="submission" date="2018-02" db="EMBL/GenBank/DDBJ databases">
        <authorList>
            <person name="Cohen D.B."/>
            <person name="Kent A.D."/>
        </authorList>
    </citation>
    <scope>NUCLEOTIDE SEQUENCE [LARGE SCALE GENOMIC DNA]</scope>
    <source>
        <strain evidence="2 3">ULC007</strain>
    </source>
</reference>
<dbReference type="Proteomes" id="UP000238634">
    <property type="component" value="Unassembled WGS sequence"/>
</dbReference>
<evidence type="ECO:0008006" key="4">
    <source>
        <dbReference type="Google" id="ProtNLM"/>
    </source>
</evidence>
<dbReference type="STRING" id="1920490.GCA_001895925_05068"/>
<feature type="compositionally biased region" description="Polar residues" evidence="1">
    <location>
        <begin position="1"/>
        <end position="14"/>
    </location>
</feature>
<dbReference type="InterPro" id="IPR025528">
    <property type="entry name" value="BrnA_antitoxin"/>
</dbReference>